<sequence length="207" mass="20640">MLYSTLIVAASAFAGFASAQNSTANTAIPCCTVPVTTVPESQRSDWCTANGNTCVDLCGGQGSIASNGNQCESSDLKFTCKCSNGTDITSNLARYQQSVPGLMCRYWFDSCINATGTDASAQFRCIQARDTQCGNQTAKDSGSSASSSSSPTGSGSGSASRTSGGSSSSPTSSGATTSSSAAAAANLAFYGTPALAGGLLALFGLAL</sequence>
<dbReference type="RefSeq" id="XP_040788191.1">
    <property type="nucleotide sequence ID" value="XM_040934936.1"/>
</dbReference>
<protein>
    <recommendedName>
        <fullName evidence="3">DUF7707 domain-containing protein</fullName>
    </recommendedName>
</protein>
<evidence type="ECO:0000259" key="3">
    <source>
        <dbReference type="Pfam" id="PF24808"/>
    </source>
</evidence>
<keyword evidence="2" id="KW-0732">Signal</keyword>
<dbReference type="EMBL" id="ML976616">
    <property type="protein sequence ID" value="KAF1845628.1"/>
    <property type="molecule type" value="Genomic_DNA"/>
</dbReference>
<evidence type="ECO:0000256" key="1">
    <source>
        <dbReference type="SAM" id="MobiDB-lite"/>
    </source>
</evidence>
<feature type="compositionally biased region" description="Low complexity" evidence="1">
    <location>
        <begin position="141"/>
        <end position="176"/>
    </location>
</feature>
<proteinExistence type="predicted"/>
<dbReference type="OrthoDB" id="2121879at2759"/>
<dbReference type="InterPro" id="IPR056124">
    <property type="entry name" value="DUF7707"/>
</dbReference>
<dbReference type="Proteomes" id="UP000800039">
    <property type="component" value="Unassembled WGS sequence"/>
</dbReference>
<name>A0A9P4GGF3_9PLEO</name>
<evidence type="ECO:0000313" key="4">
    <source>
        <dbReference type="EMBL" id="KAF1845628.1"/>
    </source>
</evidence>
<evidence type="ECO:0000256" key="2">
    <source>
        <dbReference type="SAM" id="SignalP"/>
    </source>
</evidence>
<feature type="signal peptide" evidence="2">
    <location>
        <begin position="1"/>
        <end position="19"/>
    </location>
</feature>
<dbReference type="PANTHER" id="PTHR38118:SF2">
    <property type="entry name" value="CDP-ALCOHOL PHOSPHATIDYLTRANSFERASE PROTEIN"/>
    <property type="match status" value="1"/>
</dbReference>
<gene>
    <name evidence="4" type="ORF">K460DRAFT_377001</name>
</gene>
<feature type="chain" id="PRO_5040318597" description="DUF7707 domain-containing protein" evidence="2">
    <location>
        <begin position="20"/>
        <end position="207"/>
    </location>
</feature>
<dbReference type="PANTHER" id="PTHR38118">
    <property type="entry name" value="ANCHORED CELL WALL PROTEIN 11-RELATED"/>
    <property type="match status" value="1"/>
</dbReference>
<comment type="caution">
    <text evidence="4">The sequence shown here is derived from an EMBL/GenBank/DDBJ whole genome shotgun (WGS) entry which is preliminary data.</text>
</comment>
<feature type="region of interest" description="Disordered" evidence="1">
    <location>
        <begin position="137"/>
        <end position="176"/>
    </location>
</feature>
<keyword evidence="5" id="KW-1185">Reference proteome</keyword>
<feature type="domain" description="DUF7707" evidence="3">
    <location>
        <begin position="32"/>
        <end position="137"/>
    </location>
</feature>
<accession>A0A9P4GGF3</accession>
<reference evidence="4" key="1">
    <citation type="submission" date="2020-01" db="EMBL/GenBank/DDBJ databases">
        <authorList>
            <consortium name="DOE Joint Genome Institute"/>
            <person name="Haridas S."/>
            <person name="Albert R."/>
            <person name="Binder M."/>
            <person name="Bloem J."/>
            <person name="Labutti K."/>
            <person name="Salamov A."/>
            <person name="Andreopoulos B."/>
            <person name="Baker S.E."/>
            <person name="Barry K."/>
            <person name="Bills G."/>
            <person name="Bluhm B.H."/>
            <person name="Cannon C."/>
            <person name="Castanera R."/>
            <person name="Culley D.E."/>
            <person name="Daum C."/>
            <person name="Ezra D."/>
            <person name="Gonzalez J.B."/>
            <person name="Henrissat B."/>
            <person name="Kuo A."/>
            <person name="Liang C."/>
            <person name="Lipzen A."/>
            <person name="Lutzoni F."/>
            <person name="Magnuson J."/>
            <person name="Mondo S."/>
            <person name="Nolan M."/>
            <person name="Ohm R."/>
            <person name="Pangilinan J."/>
            <person name="Park H.-J."/>
            <person name="Ramirez L."/>
            <person name="Alfaro M."/>
            <person name="Sun H."/>
            <person name="Tritt A."/>
            <person name="Yoshinaga Y."/>
            <person name="Zwiers L.-H."/>
            <person name="Turgeon B.G."/>
            <person name="Goodwin S.B."/>
            <person name="Spatafora J.W."/>
            <person name="Crous P.W."/>
            <person name="Grigoriev I.V."/>
        </authorList>
    </citation>
    <scope>NUCLEOTIDE SEQUENCE</scope>
    <source>
        <strain evidence="4">CBS 394.84</strain>
    </source>
</reference>
<dbReference type="GeneID" id="63852187"/>
<dbReference type="AlphaFoldDB" id="A0A9P4GGF3"/>
<evidence type="ECO:0000313" key="5">
    <source>
        <dbReference type="Proteomes" id="UP000800039"/>
    </source>
</evidence>
<organism evidence="4 5">
    <name type="scientific">Cucurbitaria berberidis CBS 394.84</name>
    <dbReference type="NCBI Taxonomy" id="1168544"/>
    <lineage>
        <taxon>Eukaryota</taxon>
        <taxon>Fungi</taxon>
        <taxon>Dikarya</taxon>
        <taxon>Ascomycota</taxon>
        <taxon>Pezizomycotina</taxon>
        <taxon>Dothideomycetes</taxon>
        <taxon>Pleosporomycetidae</taxon>
        <taxon>Pleosporales</taxon>
        <taxon>Pleosporineae</taxon>
        <taxon>Cucurbitariaceae</taxon>
        <taxon>Cucurbitaria</taxon>
    </lineage>
</organism>
<dbReference type="Pfam" id="PF24808">
    <property type="entry name" value="DUF7707"/>
    <property type="match status" value="1"/>
</dbReference>